<keyword evidence="7" id="KW-0092">Biotin</keyword>
<evidence type="ECO:0000313" key="9">
    <source>
        <dbReference type="EMBL" id="MPN28352.1"/>
    </source>
</evidence>
<protein>
    <recommendedName>
        <fullName evidence="2">Biotin carboxyl carrier protein of acetyl-CoA carboxylase</fullName>
    </recommendedName>
</protein>
<dbReference type="InterPro" id="IPR000089">
    <property type="entry name" value="Biotin_lipoyl"/>
</dbReference>
<keyword evidence="5" id="KW-0443">Lipid metabolism</keyword>
<comment type="caution">
    <text evidence="9">The sequence shown here is derived from an EMBL/GenBank/DDBJ whole genome shotgun (WGS) entry which is preliminary data.</text>
</comment>
<sequence length="182" mass="19796">MILRKLVSSANDVRDHFFIPSARDDFPRYSGLILILSVERKPLMDLDAIFRLMERAEQSAFIKVDVQQGDLHIILERGSVSLSAAAVLTEQPKQNELAQPEEKDTVRSPISGVFYLSKEPGAAPFVQAGSTVNKGDTLCIIEAMKTMNEIRAPRGGIIAANLATDGATLAAGDALFLLREGN</sequence>
<dbReference type="PROSITE" id="PS00188">
    <property type="entry name" value="BIOTIN"/>
    <property type="match status" value="1"/>
</dbReference>
<evidence type="ECO:0000256" key="2">
    <source>
        <dbReference type="ARBA" id="ARBA00017562"/>
    </source>
</evidence>
<evidence type="ECO:0000256" key="3">
    <source>
        <dbReference type="ARBA" id="ARBA00022516"/>
    </source>
</evidence>
<feature type="domain" description="Lipoyl-binding" evidence="8">
    <location>
        <begin position="103"/>
        <end position="179"/>
    </location>
</feature>
<dbReference type="InterPro" id="IPR001882">
    <property type="entry name" value="Biotin_BS"/>
</dbReference>
<dbReference type="InterPro" id="IPR001249">
    <property type="entry name" value="AcCoA_biotinCC"/>
</dbReference>
<dbReference type="UniPathway" id="UPA00094"/>
<organism evidence="9">
    <name type="scientific">bioreactor metagenome</name>
    <dbReference type="NCBI Taxonomy" id="1076179"/>
    <lineage>
        <taxon>unclassified sequences</taxon>
        <taxon>metagenomes</taxon>
        <taxon>ecological metagenomes</taxon>
    </lineage>
</organism>
<dbReference type="SUPFAM" id="SSF51230">
    <property type="entry name" value="Single hybrid motif"/>
    <property type="match status" value="1"/>
</dbReference>
<evidence type="ECO:0000256" key="6">
    <source>
        <dbReference type="ARBA" id="ARBA00023160"/>
    </source>
</evidence>
<dbReference type="GO" id="GO:0003989">
    <property type="term" value="F:acetyl-CoA carboxylase activity"/>
    <property type="evidence" value="ECO:0007669"/>
    <property type="project" value="InterPro"/>
</dbReference>
<accession>A0A645GR02</accession>
<dbReference type="PROSITE" id="PS50968">
    <property type="entry name" value="BIOTINYL_LIPOYL"/>
    <property type="match status" value="1"/>
</dbReference>
<reference evidence="9" key="1">
    <citation type="submission" date="2019-08" db="EMBL/GenBank/DDBJ databases">
        <authorList>
            <person name="Kucharzyk K."/>
            <person name="Murdoch R.W."/>
            <person name="Higgins S."/>
            <person name="Loffler F."/>
        </authorList>
    </citation>
    <scope>NUCLEOTIDE SEQUENCE</scope>
</reference>
<proteinExistence type="predicted"/>
<evidence type="ECO:0000256" key="7">
    <source>
        <dbReference type="ARBA" id="ARBA00023267"/>
    </source>
</evidence>
<dbReference type="PANTHER" id="PTHR45266">
    <property type="entry name" value="OXALOACETATE DECARBOXYLASE ALPHA CHAIN"/>
    <property type="match status" value="1"/>
</dbReference>
<dbReference type="InterPro" id="IPR011053">
    <property type="entry name" value="Single_hybrid_motif"/>
</dbReference>
<evidence type="ECO:0000259" key="8">
    <source>
        <dbReference type="PROSITE" id="PS50968"/>
    </source>
</evidence>
<name>A0A645GR02_9ZZZZ</name>
<dbReference type="Gene3D" id="2.40.50.100">
    <property type="match status" value="1"/>
</dbReference>
<dbReference type="EMBL" id="VSSQ01078611">
    <property type="protein sequence ID" value="MPN28352.1"/>
    <property type="molecule type" value="Genomic_DNA"/>
</dbReference>
<keyword evidence="4" id="KW-0276">Fatty acid metabolism</keyword>
<keyword evidence="6" id="KW-0275">Fatty acid biosynthesis</keyword>
<keyword evidence="3" id="KW-0444">Lipid biosynthesis</keyword>
<dbReference type="AlphaFoldDB" id="A0A645GR02"/>
<dbReference type="PRINTS" id="PR01071">
    <property type="entry name" value="ACOABIOTINCC"/>
</dbReference>
<dbReference type="Pfam" id="PF00364">
    <property type="entry name" value="Biotin_lipoyl"/>
    <property type="match status" value="1"/>
</dbReference>
<dbReference type="PANTHER" id="PTHR45266:SF3">
    <property type="entry name" value="OXALOACETATE DECARBOXYLASE ALPHA CHAIN"/>
    <property type="match status" value="1"/>
</dbReference>
<evidence type="ECO:0000256" key="1">
    <source>
        <dbReference type="ARBA" id="ARBA00005194"/>
    </source>
</evidence>
<dbReference type="GO" id="GO:0009317">
    <property type="term" value="C:acetyl-CoA carboxylase complex"/>
    <property type="evidence" value="ECO:0007669"/>
    <property type="project" value="InterPro"/>
</dbReference>
<gene>
    <name evidence="9" type="ORF">SDC9_175793</name>
</gene>
<dbReference type="GO" id="GO:0006633">
    <property type="term" value="P:fatty acid biosynthetic process"/>
    <property type="evidence" value="ECO:0007669"/>
    <property type="project" value="UniProtKB-UniPathway"/>
</dbReference>
<dbReference type="CDD" id="cd06850">
    <property type="entry name" value="biotinyl_domain"/>
    <property type="match status" value="1"/>
</dbReference>
<evidence type="ECO:0000256" key="5">
    <source>
        <dbReference type="ARBA" id="ARBA00023098"/>
    </source>
</evidence>
<comment type="pathway">
    <text evidence="1">Lipid metabolism; fatty acid biosynthesis.</text>
</comment>
<dbReference type="InterPro" id="IPR050709">
    <property type="entry name" value="Biotin_Carboxyl_Carrier/Decarb"/>
</dbReference>
<evidence type="ECO:0000256" key="4">
    <source>
        <dbReference type="ARBA" id="ARBA00022832"/>
    </source>
</evidence>